<dbReference type="SUPFAM" id="SSF111369">
    <property type="entry name" value="HlyD-like secretion proteins"/>
    <property type="match status" value="1"/>
</dbReference>
<dbReference type="NCBIfam" id="TIGR01730">
    <property type="entry name" value="RND_mfp"/>
    <property type="match status" value="1"/>
</dbReference>
<feature type="domain" description="CusB-like beta-barrel" evidence="8">
    <location>
        <begin position="234"/>
        <end position="306"/>
    </location>
</feature>
<dbReference type="GO" id="GO:1990281">
    <property type="term" value="C:efflux pump complex"/>
    <property type="evidence" value="ECO:0007669"/>
    <property type="project" value="TreeGrafter"/>
</dbReference>
<dbReference type="Pfam" id="PF25917">
    <property type="entry name" value="BSH_RND"/>
    <property type="match status" value="1"/>
</dbReference>
<dbReference type="InterPro" id="IPR058625">
    <property type="entry name" value="MdtA-like_BSH"/>
</dbReference>
<sequence>MRKSKSKGGAILAVAVVAAIGGISGYQVYSRVQHTEALREETLEGAIPKISVVNPQAGPSEENLTLPGSVDAWYQAPIYAQVSGYVKMWHKDFGAHVKTGDLLAEINTPALDAEYAQAKADLRSAEAKYNLAVVTAKRWVALRNSQAVSEQSITEQEANAQSEKALYEAAQQNVKRFEALQKFKQIVAPFDGTVTSRSINVGDLVNEGGGSLGASGDATELFSVADTHSMRLFVSVPAVFSYMLKPGLTADVEVTQYPNRHYTANFLTVAKGYDPNTRTAVTEFTIDNGDASLWPGSYATVKLTAPADNRILTIPTSALVFEENGLQVATVTADQRIHYKPVTAGKILGEQVQITDGLTAGDRIADNPPAALMEGEEVELVPPTPGYSHVAPAAEAAGSETPHRQTPETNLQSSAGEVKR</sequence>
<accession>A0A1H6T8G2</accession>
<dbReference type="RefSeq" id="WP_090899003.1">
    <property type="nucleotide sequence ID" value="NZ_FNYO01000019.1"/>
</dbReference>
<evidence type="ECO:0000256" key="1">
    <source>
        <dbReference type="ARBA" id="ARBA00004196"/>
    </source>
</evidence>
<keyword evidence="4 5" id="KW-0175">Coiled coil</keyword>
<dbReference type="Gene3D" id="2.40.30.170">
    <property type="match status" value="1"/>
</dbReference>
<dbReference type="PANTHER" id="PTHR30469:SF37">
    <property type="entry name" value="RAGD PROTEIN"/>
    <property type="match status" value="1"/>
</dbReference>
<proteinExistence type="inferred from homology"/>
<evidence type="ECO:0000256" key="2">
    <source>
        <dbReference type="ARBA" id="ARBA00009477"/>
    </source>
</evidence>
<feature type="compositionally biased region" description="Polar residues" evidence="6">
    <location>
        <begin position="407"/>
        <end position="420"/>
    </location>
</feature>
<evidence type="ECO:0000313" key="10">
    <source>
        <dbReference type="EMBL" id="SEI76338.1"/>
    </source>
</evidence>
<evidence type="ECO:0000256" key="3">
    <source>
        <dbReference type="ARBA" id="ARBA00022448"/>
    </source>
</evidence>
<evidence type="ECO:0000256" key="5">
    <source>
        <dbReference type="SAM" id="Coils"/>
    </source>
</evidence>
<feature type="domain" description="Multidrug resistance protein MdtA-like C-terminal permuted SH3" evidence="9">
    <location>
        <begin position="312"/>
        <end position="364"/>
    </location>
</feature>
<dbReference type="Pfam" id="PF25967">
    <property type="entry name" value="RND-MFP_C"/>
    <property type="match status" value="1"/>
</dbReference>
<gene>
    <name evidence="10" type="ORF">SAMN04244579_01922</name>
</gene>
<dbReference type="EMBL" id="FNYO01000019">
    <property type="protein sequence ID" value="SEI76338.1"/>
    <property type="molecule type" value="Genomic_DNA"/>
</dbReference>
<protein>
    <submittedName>
        <fullName evidence="10">RND family efflux transporter, MFP subunit</fullName>
    </submittedName>
</protein>
<dbReference type="InterPro" id="IPR058792">
    <property type="entry name" value="Beta-barrel_RND_2"/>
</dbReference>
<dbReference type="PANTHER" id="PTHR30469">
    <property type="entry name" value="MULTIDRUG RESISTANCE PROTEIN MDTA"/>
    <property type="match status" value="1"/>
</dbReference>
<evidence type="ECO:0000256" key="4">
    <source>
        <dbReference type="ARBA" id="ARBA00023054"/>
    </source>
</evidence>
<comment type="similarity">
    <text evidence="2">Belongs to the membrane fusion protein (MFP) (TC 8.A.1) family.</text>
</comment>
<keyword evidence="3" id="KW-0813">Transport</keyword>
<dbReference type="GO" id="GO:0015562">
    <property type="term" value="F:efflux transmembrane transporter activity"/>
    <property type="evidence" value="ECO:0007669"/>
    <property type="project" value="TreeGrafter"/>
</dbReference>
<reference evidence="10 11" key="1">
    <citation type="submission" date="2016-10" db="EMBL/GenBank/DDBJ databases">
        <authorList>
            <person name="de Groot N.N."/>
        </authorList>
    </citation>
    <scope>NUCLEOTIDE SEQUENCE [LARGE SCALE GENOMIC DNA]</scope>
    <source>
        <strain evidence="10 11">DSM 1041</strain>
    </source>
</reference>
<dbReference type="InterPro" id="IPR058627">
    <property type="entry name" value="MdtA-like_C"/>
</dbReference>
<feature type="region of interest" description="Disordered" evidence="6">
    <location>
        <begin position="382"/>
        <end position="420"/>
    </location>
</feature>
<evidence type="ECO:0000313" key="11">
    <source>
        <dbReference type="Proteomes" id="UP000199005"/>
    </source>
</evidence>
<evidence type="ECO:0000259" key="7">
    <source>
        <dbReference type="Pfam" id="PF25917"/>
    </source>
</evidence>
<organism evidence="10 11">
    <name type="scientific">Azotobacter beijerinckii</name>
    <dbReference type="NCBI Taxonomy" id="170623"/>
    <lineage>
        <taxon>Bacteria</taxon>
        <taxon>Pseudomonadati</taxon>
        <taxon>Pseudomonadota</taxon>
        <taxon>Gammaproteobacteria</taxon>
        <taxon>Pseudomonadales</taxon>
        <taxon>Pseudomonadaceae</taxon>
        <taxon>Azotobacter</taxon>
    </lineage>
</organism>
<dbReference type="Gene3D" id="1.10.287.470">
    <property type="entry name" value="Helix hairpin bin"/>
    <property type="match status" value="1"/>
</dbReference>
<dbReference type="Gene3D" id="2.40.420.20">
    <property type="match status" value="1"/>
</dbReference>
<name>A0A1H6T8G2_9GAMM</name>
<comment type="subcellular location">
    <subcellularLocation>
        <location evidence="1">Cell envelope</location>
    </subcellularLocation>
</comment>
<dbReference type="STRING" id="170623.SAMN04244579_01922"/>
<dbReference type="Pfam" id="PF25954">
    <property type="entry name" value="Beta-barrel_RND_2"/>
    <property type="match status" value="1"/>
</dbReference>
<dbReference type="Gene3D" id="2.40.50.100">
    <property type="match status" value="1"/>
</dbReference>
<evidence type="ECO:0000259" key="8">
    <source>
        <dbReference type="Pfam" id="PF25954"/>
    </source>
</evidence>
<dbReference type="InterPro" id="IPR006143">
    <property type="entry name" value="RND_pump_MFP"/>
</dbReference>
<feature type="coiled-coil region" evidence="5">
    <location>
        <begin position="153"/>
        <end position="180"/>
    </location>
</feature>
<dbReference type="AlphaFoldDB" id="A0A1H6T8G2"/>
<dbReference type="Proteomes" id="UP000199005">
    <property type="component" value="Unassembled WGS sequence"/>
</dbReference>
<evidence type="ECO:0000256" key="6">
    <source>
        <dbReference type="SAM" id="MobiDB-lite"/>
    </source>
</evidence>
<evidence type="ECO:0000259" key="9">
    <source>
        <dbReference type="Pfam" id="PF25967"/>
    </source>
</evidence>
<feature type="domain" description="Multidrug resistance protein MdtA-like barrel-sandwich hybrid" evidence="7">
    <location>
        <begin position="76"/>
        <end position="208"/>
    </location>
</feature>